<keyword evidence="2" id="KW-1185">Reference proteome</keyword>
<dbReference type="SMART" id="SM00671">
    <property type="entry name" value="SEL1"/>
    <property type="match status" value="2"/>
</dbReference>
<sequence length="152" mass="16612">MDTDELFRQANAAYEKGDFTEAFAIFTHAANGGDCHAMTRLATMYELGEGVPADLSKSIEWDLKAIAAGSRSSILNLGLTYRSLGKNGDAQKWFEKALEQGDGEAAFELAKLYKLEDENSPLIKKYLLLAVSAGDLSEETAKEVQNWLAKIG</sequence>
<dbReference type="EMBL" id="WNLA01000023">
    <property type="protein sequence ID" value="MTW05338.1"/>
    <property type="molecule type" value="Genomic_DNA"/>
</dbReference>
<dbReference type="AlphaFoldDB" id="A0A6L6Q7Z8"/>
<dbReference type="Gene3D" id="1.25.40.10">
    <property type="entry name" value="Tetratricopeptide repeat domain"/>
    <property type="match status" value="1"/>
</dbReference>
<organism evidence="1 2">
    <name type="scientific">Pseudoduganella ginsengisoli</name>
    <dbReference type="NCBI Taxonomy" id="1462440"/>
    <lineage>
        <taxon>Bacteria</taxon>
        <taxon>Pseudomonadati</taxon>
        <taxon>Pseudomonadota</taxon>
        <taxon>Betaproteobacteria</taxon>
        <taxon>Burkholderiales</taxon>
        <taxon>Oxalobacteraceae</taxon>
        <taxon>Telluria group</taxon>
        <taxon>Pseudoduganella</taxon>
    </lineage>
</organism>
<accession>A0A6L6Q7Z8</accession>
<reference evidence="1 2" key="1">
    <citation type="submission" date="2019-11" db="EMBL/GenBank/DDBJ databases">
        <title>Type strains purchased from KCTC, JCM and DSMZ.</title>
        <authorList>
            <person name="Lu H."/>
        </authorList>
    </citation>
    <scope>NUCLEOTIDE SEQUENCE [LARGE SCALE GENOMIC DNA]</scope>
    <source>
        <strain evidence="1 2">KCTC 42409</strain>
    </source>
</reference>
<dbReference type="Pfam" id="PF08238">
    <property type="entry name" value="Sel1"/>
    <property type="match status" value="1"/>
</dbReference>
<dbReference type="InterPro" id="IPR019734">
    <property type="entry name" value="TPR_rpt"/>
</dbReference>
<dbReference type="InterPro" id="IPR006597">
    <property type="entry name" value="Sel1-like"/>
</dbReference>
<dbReference type="PANTHER" id="PTHR11102:SF160">
    <property type="entry name" value="ERAD-ASSOCIATED E3 UBIQUITIN-PROTEIN LIGASE COMPONENT HRD3"/>
    <property type="match status" value="1"/>
</dbReference>
<dbReference type="InterPro" id="IPR050767">
    <property type="entry name" value="Sel1_AlgK"/>
</dbReference>
<dbReference type="PANTHER" id="PTHR11102">
    <property type="entry name" value="SEL-1-LIKE PROTEIN"/>
    <property type="match status" value="1"/>
</dbReference>
<proteinExistence type="predicted"/>
<dbReference type="InterPro" id="IPR011990">
    <property type="entry name" value="TPR-like_helical_dom_sf"/>
</dbReference>
<evidence type="ECO:0000313" key="1">
    <source>
        <dbReference type="EMBL" id="MTW05338.1"/>
    </source>
</evidence>
<evidence type="ECO:0000313" key="2">
    <source>
        <dbReference type="Proteomes" id="UP000484015"/>
    </source>
</evidence>
<protein>
    <submittedName>
        <fullName evidence="1">Tetratricopeptide repeat protein</fullName>
    </submittedName>
</protein>
<dbReference type="RefSeq" id="WP_155441690.1">
    <property type="nucleotide sequence ID" value="NZ_WNLA01000023.1"/>
</dbReference>
<gene>
    <name evidence="1" type="ORF">GM668_24975</name>
</gene>
<dbReference type="OrthoDB" id="8735072at2"/>
<dbReference type="Proteomes" id="UP000484015">
    <property type="component" value="Unassembled WGS sequence"/>
</dbReference>
<comment type="caution">
    <text evidence="1">The sequence shown here is derived from an EMBL/GenBank/DDBJ whole genome shotgun (WGS) entry which is preliminary data.</text>
</comment>
<dbReference type="Pfam" id="PF13181">
    <property type="entry name" value="TPR_8"/>
    <property type="match status" value="1"/>
</dbReference>
<name>A0A6L6Q7Z8_9BURK</name>
<dbReference type="SUPFAM" id="SSF81901">
    <property type="entry name" value="HCP-like"/>
    <property type="match status" value="1"/>
</dbReference>